<evidence type="ECO:0000313" key="2">
    <source>
        <dbReference type="Proteomes" id="UP000676169"/>
    </source>
</evidence>
<dbReference type="Proteomes" id="UP000676169">
    <property type="component" value="Chromosome"/>
</dbReference>
<keyword evidence="2" id="KW-1185">Reference proteome</keyword>
<dbReference type="AlphaFoldDB" id="A0A975G591"/>
<dbReference type="Pfam" id="PF05258">
    <property type="entry name" value="DciA"/>
    <property type="match status" value="1"/>
</dbReference>
<dbReference type="RefSeq" id="WP_211629646.1">
    <property type="nucleotide sequence ID" value="NZ_CP073100.1"/>
</dbReference>
<dbReference type="KEGG" id="lamb:KBB96_11800"/>
<accession>A0A975G591</accession>
<evidence type="ECO:0000313" key="1">
    <source>
        <dbReference type="EMBL" id="QUE49557.1"/>
    </source>
</evidence>
<protein>
    <submittedName>
        <fullName evidence="1">DUF721 domain-containing protein</fullName>
    </submittedName>
</protein>
<reference evidence="1" key="1">
    <citation type="submission" date="2021-04" db="EMBL/GenBank/DDBJ databases">
        <title>Luteolibacter sp. 32A isolated from the skin of an Anderson's salamander (Ambystoma andersonii).</title>
        <authorList>
            <person name="Spergser J."/>
            <person name="Busse H.-J."/>
        </authorList>
    </citation>
    <scope>NUCLEOTIDE SEQUENCE</scope>
    <source>
        <strain evidence="1">32A</strain>
    </source>
</reference>
<gene>
    <name evidence="1" type="ORF">KBB96_11800</name>
</gene>
<dbReference type="PANTHER" id="PTHR36456">
    <property type="entry name" value="UPF0232 PROTEIN SCO3875"/>
    <property type="match status" value="1"/>
</dbReference>
<proteinExistence type="predicted"/>
<dbReference type="PANTHER" id="PTHR36456:SF1">
    <property type="entry name" value="UPF0232 PROTEIN SCO3875"/>
    <property type="match status" value="1"/>
</dbReference>
<dbReference type="EMBL" id="CP073100">
    <property type="protein sequence ID" value="QUE49557.1"/>
    <property type="molecule type" value="Genomic_DNA"/>
</dbReference>
<sequence>MNDDPALKRIREAILREWRGADEPVNLENRVSRPDRFIKAILHQAGVAEGLQEDQVRGAWKELAGDFIARHTEPLSVKGGHLVLRVTQPAMRFHLEQMKPMLLKRLREELGEDRILSVRFQIG</sequence>
<name>A0A975G591_9BACT</name>
<dbReference type="InterPro" id="IPR007922">
    <property type="entry name" value="DciA-like"/>
</dbReference>
<organism evidence="1 2">
    <name type="scientific">Luteolibacter ambystomatis</name>
    <dbReference type="NCBI Taxonomy" id="2824561"/>
    <lineage>
        <taxon>Bacteria</taxon>
        <taxon>Pseudomonadati</taxon>
        <taxon>Verrucomicrobiota</taxon>
        <taxon>Verrucomicrobiia</taxon>
        <taxon>Verrucomicrobiales</taxon>
        <taxon>Verrucomicrobiaceae</taxon>
        <taxon>Luteolibacter</taxon>
    </lineage>
</organism>